<dbReference type="EMBL" id="VCBC01000036">
    <property type="protein sequence ID" value="TLU59455.1"/>
    <property type="molecule type" value="Genomic_DNA"/>
</dbReference>
<feature type="active site" description="Charge relay system" evidence="5">
    <location>
        <position position="343"/>
    </location>
</feature>
<dbReference type="InterPro" id="IPR054399">
    <property type="entry name" value="Fervidolysin-like_N_prodom"/>
</dbReference>
<name>A0A5R9IB34_9GAMM</name>
<evidence type="ECO:0000256" key="5">
    <source>
        <dbReference type="PROSITE-ProRule" id="PRU01240"/>
    </source>
</evidence>
<dbReference type="InterPro" id="IPR036852">
    <property type="entry name" value="Peptidase_S8/S53_dom_sf"/>
</dbReference>
<gene>
    <name evidence="10" type="ORF">FE810_16975</name>
</gene>
<dbReference type="Gene3D" id="2.60.40.10">
    <property type="entry name" value="Immunoglobulins"/>
    <property type="match status" value="1"/>
</dbReference>
<dbReference type="PROSITE" id="PS00138">
    <property type="entry name" value="SUBTILASE_SER"/>
    <property type="match status" value="1"/>
</dbReference>
<dbReference type="RefSeq" id="WP_138321857.1">
    <property type="nucleotide sequence ID" value="NZ_VCBC01000036.1"/>
</dbReference>
<feature type="domain" description="Fervidolysin-like N-terminal prodomain" evidence="9">
    <location>
        <begin position="41"/>
        <end position="116"/>
    </location>
</feature>
<dbReference type="InterPro" id="IPR013783">
    <property type="entry name" value="Ig-like_fold"/>
</dbReference>
<evidence type="ECO:0000256" key="2">
    <source>
        <dbReference type="ARBA" id="ARBA00022670"/>
    </source>
</evidence>
<evidence type="ECO:0000313" key="10">
    <source>
        <dbReference type="EMBL" id="TLU59455.1"/>
    </source>
</evidence>
<dbReference type="Pfam" id="PF17957">
    <property type="entry name" value="Big_7"/>
    <property type="match status" value="1"/>
</dbReference>
<dbReference type="AlphaFoldDB" id="A0A5R9IB34"/>
<dbReference type="PROSITE" id="PS51892">
    <property type="entry name" value="SUBTILASE"/>
    <property type="match status" value="1"/>
</dbReference>
<protein>
    <submittedName>
        <fullName evidence="10">Peptidase S8</fullName>
    </submittedName>
</protein>
<keyword evidence="11" id="KW-1185">Reference proteome</keyword>
<keyword evidence="2 5" id="KW-0645">Protease</keyword>
<dbReference type="Pfam" id="PF22148">
    <property type="entry name" value="Fervidolysin_NPro-like"/>
    <property type="match status" value="1"/>
</dbReference>
<dbReference type="Proteomes" id="UP000307790">
    <property type="component" value="Unassembled WGS sequence"/>
</dbReference>
<evidence type="ECO:0000259" key="8">
    <source>
        <dbReference type="Pfam" id="PF00082"/>
    </source>
</evidence>
<dbReference type="InterPro" id="IPR023827">
    <property type="entry name" value="Peptidase_S8_Asp-AS"/>
</dbReference>
<organism evidence="10 11">
    <name type="scientific">Thalassotalea litorea</name>
    <dbReference type="NCBI Taxonomy" id="2020715"/>
    <lineage>
        <taxon>Bacteria</taxon>
        <taxon>Pseudomonadati</taxon>
        <taxon>Pseudomonadota</taxon>
        <taxon>Gammaproteobacteria</taxon>
        <taxon>Alteromonadales</taxon>
        <taxon>Colwelliaceae</taxon>
        <taxon>Thalassotalea</taxon>
    </lineage>
</organism>
<accession>A0A5R9IB34</accession>
<evidence type="ECO:0000256" key="3">
    <source>
        <dbReference type="ARBA" id="ARBA00022801"/>
    </source>
</evidence>
<dbReference type="PRINTS" id="PR00723">
    <property type="entry name" value="SUBTILISIN"/>
</dbReference>
<dbReference type="InterPro" id="IPR022398">
    <property type="entry name" value="Peptidase_S8_His-AS"/>
</dbReference>
<comment type="caution">
    <text evidence="10">The sequence shown here is derived from an EMBL/GenBank/DDBJ whole genome shotgun (WGS) entry which is preliminary data.</text>
</comment>
<sequence length="514" mass="54151">MLFEKTLLNKQIIKVMSGAVLMGAIATPAMAEYQLPDEVGEGELIIVPKAGLSDQDLNEILKKHDAKVEHEPAVMRGAKTMKQSLRANLVKVPKEKREKVAKELNANPHIEYAEVNRLVELESITANDPKQSWHLNKMNLPEAWSKSKGKGVVVAVLDTGVNTSHEDLKANLLSGYNVVSKNTNVTDTNGHGTKVAGVVAAVSNNNKGVASIAWDAKVLPVKISNRSDGVASLFDIARALTWAADNGADIANVSYQISDSSTVKGAAKYFHDKGGLVVAAAGNSGKSMTCTDNEYVITVSATTSSDGKASFSNYGKCIDVAAPGQGLATTTKNGSYGSGTGTSFAAPATAGVLALLKAANPKMSNKELESLLENNADNSMFSGSFSTKFGYGRIDAGAALRDSVYVPDPEPELDQTAPEVSITSPKQDSEVNGLFSVDVNAADNEGVKKVELYFNGQRVGADFSSPYSFSVDSSAVADGEHTLTAIATDTSGNVTETANHYVVVNNAEEPVTPD</sequence>
<dbReference type="PROSITE" id="PS00136">
    <property type="entry name" value="SUBTILASE_ASP"/>
    <property type="match status" value="1"/>
</dbReference>
<dbReference type="InterPro" id="IPR000209">
    <property type="entry name" value="Peptidase_S8/S53_dom"/>
</dbReference>
<dbReference type="InterPro" id="IPR050131">
    <property type="entry name" value="Peptidase_S8_subtilisin-like"/>
</dbReference>
<evidence type="ECO:0000259" key="9">
    <source>
        <dbReference type="Pfam" id="PF22148"/>
    </source>
</evidence>
<feature type="signal peptide" evidence="7">
    <location>
        <begin position="1"/>
        <end position="31"/>
    </location>
</feature>
<keyword evidence="4 5" id="KW-0720">Serine protease</keyword>
<dbReference type="PANTHER" id="PTHR43806:SF11">
    <property type="entry name" value="CEREVISIN-RELATED"/>
    <property type="match status" value="1"/>
</dbReference>
<feature type="domain" description="Peptidase S8/S53" evidence="8">
    <location>
        <begin position="149"/>
        <end position="392"/>
    </location>
</feature>
<evidence type="ECO:0000313" key="11">
    <source>
        <dbReference type="Proteomes" id="UP000307790"/>
    </source>
</evidence>
<comment type="similarity">
    <text evidence="1 5 6">Belongs to the peptidase S8 family.</text>
</comment>
<dbReference type="GO" id="GO:0004252">
    <property type="term" value="F:serine-type endopeptidase activity"/>
    <property type="evidence" value="ECO:0007669"/>
    <property type="project" value="UniProtKB-UniRule"/>
</dbReference>
<evidence type="ECO:0000256" key="4">
    <source>
        <dbReference type="ARBA" id="ARBA00022825"/>
    </source>
</evidence>
<dbReference type="OrthoDB" id="9790784at2"/>
<proteinExistence type="inferred from homology"/>
<evidence type="ECO:0000256" key="6">
    <source>
        <dbReference type="RuleBase" id="RU003355"/>
    </source>
</evidence>
<evidence type="ECO:0000256" key="1">
    <source>
        <dbReference type="ARBA" id="ARBA00011073"/>
    </source>
</evidence>
<reference evidence="10 11" key="1">
    <citation type="submission" date="2019-05" db="EMBL/GenBank/DDBJ databases">
        <title>Genome sequences of Thalassotalea litorea 1K03283.</title>
        <authorList>
            <person name="Zhang D."/>
        </authorList>
    </citation>
    <scope>NUCLEOTIDE SEQUENCE [LARGE SCALE GENOMIC DNA]</scope>
    <source>
        <strain evidence="10 11">MCCC 1K03283</strain>
    </source>
</reference>
<keyword evidence="7" id="KW-0732">Signal</keyword>
<dbReference type="PANTHER" id="PTHR43806">
    <property type="entry name" value="PEPTIDASE S8"/>
    <property type="match status" value="1"/>
</dbReference>
<feature type="non-terminal residue" evidence="10">
    <location>
        <position position="514"/>
    </location>
</feature>
<dbReference type="Pfam" id="PF00082">
    <property type="entry name" value="Peptidase_S8"/>
    <property type="match status" value="1"/>
</dbReference>
<feature type="chain" id="PRO_5024297754" evidence="7">
    <location>
        <begin position="32"/>
        <end position="514"/>
    </location>
</feature>
<keyword evidence="3 5" id="KW-0378">Hydrolase</keyword>
<dbReference type="SUPFAM" id="SSF52743">
    <property type="entry name" value="Subtilisin-like"/>
    <property type="match status" value="1"/>
</dbReference>
<feature type="active site" description="Charge relay system" evidence="5">
    <location>
        <position position="191"/>
    </location>
</feature>
<feature type="active site" description="Charge relay system" evidence="5">
    <location>
        <position position="158"/>
    </location>
</feature>
<dbReference type="InterPro" id="IPR023828">
    <property type="entry name" value="Peptidase_S8_Ser-AS"/>
</dbReference>
<dbReference type="GO" id="GO:0006508">
    <property type="term" value="P:proteolysis"/>
    <property type="evidence" value="ECO:0007669"/>
    <property type="project" value="UniProtKB-KW"/>
</dbReference>
<dbReference type="InterPro" id="IPR015500">
    <property type="entry name" value="Peptidase_S8_subtilisin-rel"/>
</dbReference>
<dbReference type="Gene3D" id="3.40.50.200">
    <property type="entry name" value="Peptidase S8/S53 domain"/>
    <property type="match status" value="1"/>
</dbReference>
<dbReference type="PROSITE" id="PS00137">
    <property type="entry name" value="SUBTILASE_HIS"/>
    <property type="match status" value="1"/>
</dbReference>
<evidence type="ECO:0000256" key="7">
    <source>
        <dbReference type="SAM" id="SignalP"/>
    </source>
</evidence>